<gene>
    <name evidence="2" type="ORF">HL667_00530</name>
</gene>
<feature type="compositionally biased region" description="Low complexity" evidence="1">
    <location>
        <begin position="154"/>
        <end position="181"/>
    </location>
</feature>
<feature type="compositionally biased region" description="Low complexity" evidence="1">
    <location>
        <begin position="122"/>
        <end position="143"/>
    </location>
</feature>
<comment type="caution">
    <text evidence="2">The sequence shown here is derived from an EMBL/GenBank/DDBJ whole genome shotgun (WGS) entry which is preliminary data.</text>
</comment>
<evidence type="ECO:0000313" key="2">
    <source>
        <dbReference type="EMBL" id="NPU63478.1"/>
    </source>
</evidence>
<dbReference type="Proteomes" id="UP000886476">
    <property type="component" value="Unassembled WGS sequence"/>
</dbReference>
<accession>A0ABX2C6V6</accession>
<sequence length="188" mass="18742">MTSISASSMSGFSPLDLLKQELTKEVSAGKVSSTDQTALSSALDDIDSALQSGSSSASTSSSKPPSPEEMQSKIDDLIQSEVDSGKLTSDQATELKNVFANAFSGGPGGAGGAGGPPPAPPSDESSTDTTSSTSSSSSSSSSSQVEELLKKLLEALQSSNTSKTSSYSASGTSSSSSTSKSLVVDFSA</sequence>
<evidence type="ECO:0000256" key="1">
    <source>
        <dbReference type="SAM" id="MobiDB-lite"/>
    </source>
</evidence>
<evidence type="ECO:0008006" key="4">
    <source>
        <dbReference type="Google" id="ProtNLM"/>
    </source>
</evidence>
<feature type="compositionally biased region" description="Low complexity" evidence="1">
    <location>
        <begin position="52"/>
        <end position="63"/>
    </location>
</feature>
<feature type="compositionally biased region" description="Polar residues" evidence="1">
    <location>
        <begin position="30"/>
        <end position="40"/>
    </location>
</feature>
<dbReference type="RefSeq" id="WP_172108017.1">
    <property type="nucleotide sequence ID" value="NZ_JABFDM010000002.1"/>
</dbReference>
<keyword evidence="3" id="KW-1185">Reference proteome</keyword>
<organism evidence="2 3">
    <name type="scientific">Bradyrhizobium aeschynomenes</name>
    <dbReference type="NCBI Taxonomy" id="2734909"/>
    <lineage>
        <taxon>Bacteria</taxon>
        <taxon>Pseudomonadati</taxon>
        <taxon>Pseudomonadota</taxon>
        <taxon>Alphaproteobacteria</taxon>
        <taxon>Hyphomicrobiales</taxon>
        <taxon>Nitrobacteraceae</taxon>
        <taxon>Bradyrhizobium</taxon>
    </lineage>
</organism>
<reference evidence="2" key="1">
    <citation type="submission" date="2020-05" db="EMBL/GenBank/DDBJ databases">
        <title>Nod-independent and nitrogen-fixing Bradyrhizobium aeschynomene sp. nov. isolated from nodules of Aeschynomene indica.</title>
        <authorList>
            <person name="Zhang Z."/>
        </authorList>
    </citation>
    <scope>NUCLEOTIDE SEQUENCE</scope>
    <source>
        <strain evidence="2">83012</strain>
    </source>
</reference>
<feature type="region of interest" description="Disordered" evidence="1">
    <location>
        <begin position="26"/>
        <end position="188"/>
    </location>
</feature>
<feature type="compositionally biased region" description="Gly residues" evidence="1">
    <location>
        <begin position="105"/>
        <end position="114"/>
    </location>
</feature>
<evidence type="ECO:0000313" key="3">
    <source>
        <dbReference type="Proteomes" id="UP000886476"/>
    </source>
</evidence>
<dbReference type="EMBL" id="JABFDN010000001">
    <property type="protein sequence ID" value="NPU63478.1"/>
    <property type="molecule type" value="Genomic_DNA"/>
</dbReference>
<name>A0ABX2C6V6_9BRAD</name>
<proteinExistence type="predicted"/>
<protein>
    <recommendedName>
        <fullName evidence="4">Suppressor protein SRP40</fullName>
    </recommendedName>
</protein>